<keyword evidence="1" id="KW-0812">Transmembrane</keyword>
<keyword evidence="1" id="KW-0472">Membrane</keyword>
<sequence>MNDRSPMDAMMKGMMGRCPNCGVGSLFDGFLKVRDTCPHCGEALYHHRADDAPPYIVMSFVGIFVVAVMFYVEIAYEPALWIHAAIFLPLTIVLSLVLLRPTKGLMVGLQWAKRMHGFNPNGAGGDA</sequence>
<gene>
    <name evidence="2" type="ORF">DLJ53_22565</name>
</gene>
<dbReference type="InterPro" id="IPR009325">
    <property type="entry name" value="DUF983"/>
</dbReference>
<organism evidence="2 3">
    <name type="scientific">Acuticoccus sediminis</name>
    <dbReference type="NCBI Taxonomy" id="2184697"/>
    <lineage>
        <taxon>Bacteria</taxon>
        <taxon>Pseudomonadati</taxon>
        <taxon>Pseudomonadota</taxon>
        <taxon>Alphaproteobacteria</taxon>
        <taxon>Hyphomicrobiales</taxon>
        <taxon>Amorphaceae</taxon>
        <taxon>Acuticoccus</taxon>
    </lineage>
</organism>
<dbReference type="RefSeq" id="WP_111349465.1">
    <property type="nucleotide sequence ID" value="NZ_JAIWKD010000006.1"/>
</dbReference>
<dbReference type="Pfam" id="PF06170">
    <property type="entry name" value="DUF983"/>
    <property type="match status" value="1"/>
</dbReference>
<comment type="caution">
    <text evidence="2">The sequence shown here is derived from an EMBL/GenBank/DDBJ whole genome shotgun (WGS) entry which is preliminary data.</text>
</comment>
<reference evidence="2 3" key="1">
    <citation type="submission" date="2018-05" db="EMBL/GenBank/DDBJ databases">
        <title>Acuticoccus sediminis sp. nov., isolated from deep-sea sediment of Indian Ocean.</title>
        <authorList>
            <person name="Liu X."/>
            <person name="Lai Q."/>
            <person name="Du Y."/>
            <person name="Sun F."/>
            <person name="Zhang X."/>
            <person name="Wang S."/>
            <person name="Shao Z."/>
        </authorList>
    </citation>
    <scope>NUCLEOTIDE SEQUENCE [LARGE SCALE GENOMIC DNA]</scope>
    <source>
        <strain evidence="2 3">PTG4-2</strain>
    </source>
</reference>
<name>A0A8B2NIF9_9HYPH</name>
<dbReference type="AlphaFoldDB" id="A0A8B2NIF9"/>
<dbReference type="EMBL" id="QHHQ01000005">
    <property type="protein sequence ID" value="RAH99324.1"/>
    <property type="molecule type" value="Genomic_DNA"/>
</dbReference>
<protein>
    <recommendedName>
        <fullName evidence="4">DUF983 domain-containing protein</fullName>
    </recommendedName>
</protein>
<dbReference type="Proteomes" id="UP000249590">
    <property type="component" value="Unassembled WGS sequence"/>
</dbReference>
<feature type="transmembrane region" description="Helical" evidence="1">
    <location>
        <begin position="55"/>
        <end position="74"/>
    </location>
</feature>
<keyword evidence="1" id="KW-1133">Transmembrane helix</keyword>
<evidence type="ECO:0000313" key="2">
    <source>
        <dbReference type="EMBL" id="RAH99324.1"/>
    </source>
</evidence>
<proteinExistence type="predicted"/>
<evidence type="ECO:0000313" key="3">
    <source>
        <dbReference type="Proteomes" id="UP000249590"/>
    </source>
</evidence>
<evidence type="ECO:0008006" key="4">
    <source>
        <dbReference type="Google" id="ProtNLM"/>
    </source>
</evidence>
<feature type="transmembrane region" description="Helical" evidence="1">
    <location>
        <begin position="80"/>
        <end position="99"/>
    </location>
</feature>
<dbReference type="OrthoDB" id="9799456at2"/>
<accession>A0A8B2NIF9</accession>
<evidence type="ECO:0000256" key="1">
    <source>
        <dbReference type="SAM" id="Phobius"/>
    </source>
</evidence>
<keyword evidence="3" id="KW-1185">Reference proteome</keyword>